<sequence>MVSYRHPHFGEGLLPFVAVGGDHSRPATILVSKSLMNAARQPIGNTSKFMNASLYTYVYGPVL</sequence>
<dbReference type="AlphaFoldDB" id="A0A0D6JKI8"/>
<dbReference type="KEGG" id="fil:BN1229_v1_3615"/>
<accession>A0A0D6JKI8</accession>
<protein>
    <submittedName>
        <fullName evidence="1">Uncharacterized protein</fullName>
    </submittedName>
</protein>
<evidence type="ECO:0000313" key="2">
    <source>
        <dbReference type="Proteomes" id="UP000033187"/>
    </source>
</evidence>
<keyword evidence="2" id="KW-1185">Reference proteome</keyword>
<gene>
    <name evidence="1" type="ORF">YBN1229_v1_3608</name>
</gene>
<organism evidence="1 2">
    <name type="scientific">Candidatus Filomicrobium marinum</name>
    <dbReference type="NCBI Taxonomy" id="1608628"/>
    <lineage>
        <taxon>Bacteria</taxon>
        <taxon>Pseudomonadati</taxon>
        <taxon>Pseudomonadota</taxon>
        <taxon>Alphaproteobacteria</taxon>
        <taxon>Hyphomicrobiales</taxon>
        <taxon>Hyphomicrobiaceae</taxon>
        <taxon>Filomicrobium</taxon>
    </lineage>
</organism>
<dbReference type="EMBL" id="LN829119">
    <property type="protein sequence ID" value="CPR22175.1"/>
    <property type="molecule type" value="Genomic_DNA"/>
</dbReference>
<proteinExistence type="predicted"/>
<name>A0A0D6JKI8_9HYPH</name>
<reference evidence="2" key="1">
    <citation type="submission" date="2015-02" db="EMBL/GenBank/DDBJ databases">
        <authorList>
            <person name="Chooi Y.-H."/>
        </authorList>
    </citation>
    <scope>NUCLEOTIDE SEQUENCE [LARGE SCALE GENOMIC DNA]</scope>
    <source>
        <strain evidence="2">strain Y</strain>
    </source>
</reference>
<dbReference type="KEGG" id="fiy:BN1229_v1_3608"/>
<evidence type="ECO:0000313" key="1">
    <source>
        <dbReference type="EMBL" id="CPR22175.1"/>
    </source>
</evidence>
<dbReference type="Proteomes" id="UP000033187">
    <property type="component" value="Chromosome 1"/>
</dbReference>